<evidence type="ECO:0000313" key="3">
    <source>
        <dbReference type="Proteomes" id="UP001209570"/>
    </source>
</evidence>
<dbReference type="InterPro" id="IPR029058">
    <property type="entry name" value="AB_hydrolase_fold"/>
</dbReference>
<name>A0AAD5Q7W5_PYTIN</name>
<evidence type="ECO:0000313" key="2">
    <source>
        <dbReference type="EMBL" id="KAJ0396089.1"/>
    </source>
</evidence>
<dbReference type="PANTHER" id="PTHR22538">
    <property type="entry name" value="CILIA- AND FLAGELLA-ASSOCIATED PROTEIN 74"/>
    <property type="match status" value="1"/>
</dbReference>
<dbReference type="AlphaFoldDB" id="A0AAD5Q7W5"/>
<organism evidence="2 3">
    <name type="scientific">Pythium insidiosum</name>
    <name type="common">Pythiosis disease agent</name>
    <dbReference type="NCBI Taxonomy" id="114742"/>
    <lineage>
        <taxon>Eukaryota</taxon>
        <taxon>Sar</taxon>
        <taxon>Stramenopiles</taxon>
        <taxon>Oomycota</taxon>
        <taxon>Peronosporomycetes</taxon>
        <taxon>Pythiales</taxon>
        <taxon>Pythiaceae</taxon>
        <taxon>Pythium</taxon>
    </lineage>
</organism>
<reference evidence="2" key="1">
    <citation type="submission" date="2021-12" db="EMBL/GenBank/DDBJ databases">
        <title>Prjna785345.</title>
        <authorList>
            <person name="Rujirawat T."/>
            <person name="Krajaejun T."/>
        </authorList>
    </citation>
    <scope>NUCLEOTIDE SEQUENCE</scope>
    <source>
        <strain evidence="2">Pi057C3</strain>
    </source>
</reference>
<sequence>MEIPVTTTRETSDVRAPSHLKRLVAGGLLVAGSAALALGLYGHHSPTFHADTTRLLQEIASAKGLQVTLAARANASDTPAHVHGILFPRAAADGQLEFDGRVSYDYLGVQYNFTLLDRRAYVTEEQIETGKLTRLDCLHPGNIPPVSLLADSLKSARVIDALANPEFSGVACPSGQLLEFHFVGEPYVLCAQPGSGSAAVHGADIKASIELLRENSEGVPSLASLAPPSGLALSKCNAIPAADTTLSRRNRRLQDTLAHVSQRTADVLQVATGGRRLGLLGAEPECSCTRGRKQCLFVHGLGYEAGETSDSFEYFGKIHEQVKCCETVKFVRLDTINNNWFADELTTKVCDAAVAITNGKDRQQLRNLALITHSMGNLITAAAILNNKCALAADSMWISLAGPMKGSMTATTAVSAMDKLSPDTKNRWCTNDPNTVLDDPIYNVLNGLGLCTSLISTRSMAYQYSKVATPEVNAMYDRVGEIYRKHVSSSMCGTNPIGLVSASSAKLVAEAALSGHKSLENDGEVDFPSCHATVDASRYQKSWSGGRFYKASLNHLDIAFRNGDGWWGQDRKPIKWLNCQF</sequence>
<dbReference type="PANTHER" id="PTHR22538:SF1">
    <property type="entry name" value="VWFD DOMAIN-CONTAINING PROTEIN"/>
    <property type="match status" value="1"/>
</dbReference>
<dbReference type="EMBL" id="JAKCXM010000311">
    <property type="protein sequence ID" value="KAJ0396089.1"/>
    <property type="molecule type" value="Genomic_DNA"/>
</dbReference>
<keyword evidence="1" id="KW-0472">Membrane</keyword>
<feature type="transmembrane region" description="Helical" evidence="1">
    <location>
        <begin position="23"/>
        <end position="42"/>
    </location>
</feature>
<evidence type="ECO:0000256" key="1">
    <source>
        <dbReference type="SAM" id="Phobius"/>
    </source>
</evidence>
<proteinExistence type="predicted"/>
<accession>A0AAD5Q7W5</accession>
<protein>
    <submittedName>
        <fullName evidence="2">Uncharacterized protein</fullName>
    </submittedName>
</protein>
<gene>
    <name evidence="2" type="ORF">P43SY_006657</name>
</gene>
<dbReference type="Gene3D" id="3.40.50.1820">
    <property type="entry name" value="alpha/beta hydrolase"/>
    <property type="match status" value="1"/>
</dbReference>
<comment type="caution">
    <text evidence="2">The sequence shown here is derived from an EMBL/GenBank/DDBJ whole genome shotgun (WGS) entry which is preliminary data.</text>
</comment>
<keyword evidence="1" id="KW-1133">Transmembrane helix</keyword>
<keyword evidence="3" id="KW-1185">Reference proteome</keyword>
<keyword evidence="1" id="KW-0812">Transmembrane</keyword>
<dbReference type="Proteomes" id="UP001209570">
    <property type="component" value="Unassembled WGS sequence"/>
</dbReference>